<protein>
    <recommendedName>
        <fullName evidence="2">Large ribosomal subunit protein bL21m</fullName>
    </recommendedName>
</protein>
<evidence type="ECO:0000313" key="4">
    <source>
        <dbReference type="EMBL" id="MFH4984156.1"/>
    </source>
</evidence>
<dbReference type="EMBL" id="JBGFUD010015557">
    <property type="protein sequence ID" value="MFH4984156.1"/>
    <property type="molecule type" value="Genomic_DNA"/>
</dbReference>
<gene>
    <name evidence="4" type="ORF">AB6A40_010865</name>
</gene>
<sequence length="167" mass="18504">MAMRSCFALAMRRMLSVASCSSPPTAEIISSSKVEKIVSKIAEEVVDSTNRLFAVVYMNGRQFKVTQGDLISLLDNVPLDVGDRIKLEKQVLLVGGKNFTLIGRPLLPSSAVMVSATVVEKSTTYPELKYVKVDHKSIRKVLWLSQELTVLRINNISVAEDKFSTQK</sequence>
<accession>A0ABD6EW92</accession>
<feature type="signal peptide" evidence="3">
    <location>
        <begin position="1"/>
        <end position="20"/>
    </location>
</feature>
<evidence type="ECO:0000256" key="2">
    <source>
        <dbReference type="ARBA" id="ARBA00044129"/>
    </source>
</evidence>
<dbReference type="InterPro" id="IPR036164">
    <property type="entry name" value="bL21-like_sf"/>
</dbReference>
<evidence type="ECO:0000313" key="5">
    <source>
        <dbReference type="Proteomes" id="UP001608902"/>
    </source>
</evidence>
<keyword evidence="5" id="KW-1185">Reference proteome</keyword>
<comment type="caution">
    <text evidence="4">The sequence shown here is derived from an EMBL/GenBank/DDBJ whole genome shotgun (WGS) entry which is preliminary data.</text>
</comment>
<evidence type="ECO:0000256" key="3">
    <source>
        <dbReference type="SAM" id="SignalP"/>
    </source>
</evidence>
<organism evidence="4 5">
    <name type="scientific">Gnathostoma spinigerum</name>
    <dbReference type="NCBI Taxonomy" id="75299"/>
    <lineage>
        <taxon>Eukaryota</taxon>
        <taxon>Metazoa</taxon>
        <taxon>Ecdysozoa</taxon>
        <taxon>Nematoda</taxon>
        <taxon>Chromadorea</taxon>
        <taxon>Rhabditida</taxon>
        <taxon>Spirurina</taxon>
        <taxon>Gnathostomatomorpha</taxon>
        <taxon>Gnathostomatoidea</taxon>
        <taxon>Gnathostomatidae</taxon>
        <taxon>Gnathostoma</taxon>
    </lineage>
</organism>
<keyword evidence="3" id="KW-0732">Signal</keyword>
<evidence type="ECO:0000256" key="1">
    <source>
        <dbReference type="ARBA" id="ARBA00008563"/>
    </source>
</evidence>
<dbReference type="AlphaFoldDB" id="A0ABD6EW92"/>
<dbReference type="Proteomes" id="UP001608902">
    <property type="component" value="Unassembled WGS sequence"/>
</dbReference>
<name>A0ABD6EW92_9BILA</name>
<dbReference type="SUPFAM" id="SSF141091">
    <property type="entry name" value="L21p-like"/>
    <property type="match status" value="1"/>
</dbReference>
<dbReference type="GO" id="GO:0005737">
    <property type="term" value="C:cytoplasm"/>
    <property type="evidence" value="ECO:0007669"/>
    <property type="project" value="UniProtKB-ARBA"/>
</dbReference>
<reference evidence="4 5" key="1">
    <citation type="submission" date="2024-08" db="EMBL/GenBank/DDBJ databases">
        <title>Gnathostoma spinigerum genome.</title>
        <authorList>
            <person name="Gonzalez-Bertolin B."/>
            <person name="Monzon S."/>
            <person name="Zaballos A."/>
            <person name="Jimenez P."/>
            <person name="Dekumyoy P."/>
            <person name="Varona S."/>
            <person name="Cuesta I."/>
            <person name="Sumanam S."/>
            <person name="Adisakwattana P."/>
            <person name="Gasser R.B."/>
            <person name="Hernandez-Gonzalez A."/>
            <person name="Young N.D."/>
            <person name="Perteguer M.J."/>
        </authorList>
    </citation>
    <scope>NUCLEOTIDE SEQUENCE [LARGE SCALE GENOMIC DNA]</scope>
    <source>
        <strain evidence="4">AL3</strain>
        <tissue evidence="4">Liver</tissue>
    </source>
</reference>
<dbReference type="InterPro" id="IPR028909">
    <property type="entry name" value="bL21-like"/>
</dbReference>
<dbReference type="PANTHER" id="PTHR21349:SF0">
    <property type="entry name" value="LARGE RIBOSOMAL SUBUNIT PROTEIN BL21M"/>
    <property type="match status" value="1"/>
</dbReference>
<feature type="chain" id="PRO_5044776206" description="Large ribosomal subunit protein bL21m" evidence="3">
    <location>
        <begin position="21"/>
        <end position="167"/>
    </location>
</feature>
<dbReference type="Pfam" id="PF00829">
    <property type="entry name" value="Ribosomal_L21p"/>
    <property type="match status" value="1"/>
</dbReference>
<proteinExistence type="inferred from homology"/>
<comment type="similarity">
    <text evidence="1">Belongs to the bacterial ribosomal protein bL21 family.</text>
</comment>
<dbReference type="PANTHER" id="PTHR21349">
    <property type="entry name" value="50S RIBOSOMAL PROTEIN L21"/>
    <property type="match status" value="1"/>
</dbReference>